<evidence type="ECO:0000256" key="6">
    <source>
        <dbReference type="PROSITE-ProRule" id="PRU10141"/>
    </source>
</evidence>
<keyword evidence="3 6" id="KW-0547">Nucleotide-binding</keyword>
<evidence type="ECO:0000256" key="5">
    <source>
        <dbReference type="ARBA" id="ARBA00022840"/>
    </source>
</evidence>
<dbReference type="InterPro" id="IPR017441">
    <property type="entry name" value="Protein_kinase_ATP_BS"/>
</dbReference>
<organism evidence="10 11">
    <name type="scientific">Opisthorchis viverrini</name>
    <name type="common">Southeast Asian liver fluke</name>
    <dbReference type="NCBI Taxonomy" id="6198"/>
    <lineage>
        <taxon>Eukaryota</taxon>
        <taxon>Metazoa</taxon>
        <taxon>Spiralia</taxon>
        <taxon>Lophotrochozoa</taxon>
        <taxon>Platyhelminthes</taxon>
        <taxon>Trematoda</taxon>
        <taxon>Digenea</taxon>
        <taxon>Opisthorchiida</taxon>
        <taxon>Opisthorchiata</taxon>
        <taxon>Opisthorchiidae</taxon>
        <taxon>Opisthorchis</taxon>
    </lineage>
</organism>
<dbReference type="EMBL" id="KV892586">
    <property type="protein sequence ID" value="OON20535.1"/>
    <property type="molecule type" value="Genomic_DNA"/>
</dbReference>
<keyword evidence="1" id="KW-0723">Serine/threonine-protein kinase</keyword>
<dbReference type="SMART" id="SM00220">
    <property type="entry name" value="S_TKc"/>
    <property type="match status" value="1"/>
</dbReference>
<dbReference type="InterPro" id="IPR011009">
    <property type="entry name" value="Kinase-like_dom_sf"/>
</dbReference>
<feature type="compositionally biased region" description="Polar residues" evidence="8">
    <location>
        <begin position="203"/>
        <end position="227"/>
    </location>
</feature>
<dbReference type="PANTHER" id="PTHR22974">
    <property type="entry name" value="MIXED LINEAGE PROTEIN KINASE"/>
    <property type="match status" value="1"/>
</dbReference>
<accession>A0A1S8X1E3</accession>
<evidence type="ECO:0000256" key="1">
    <source>
        <dbReference type="ARBA" id="ARBA00022527"/>
    </source>
</evidence>
<dbReference type="PROSITE" id="PS00108">
    <property type="entry name" value="PROTEIN_KINASE_ST"/>
    <property type="match status" value="1"/>
</dbReference>
<keyword evidence="2" id="KW-0808">Transferase</keyword>
<dbReference type="InterPro" id="IPR000719">
    <property type="entry name" value="Prot_kinase_dom"/>
</dbReference>
<gene>
    <name evidence="10" type="ORF">X801_03585</name>
</gene>
<name>A0A1S8X1E3_OPIVI</name>
<evidence type="ECO:0000313" key="11">
    <source>
        <dbReference type="Proteomes" id="UP000243686"/>
    </source>
</evidence>
<feature type="compositionally biased region" description="Low complexity" evidence="8">
    <location>
        <begin position="1073"/>
        <end position="1085"/>
    </location>
</feature>
<feature type="non-terminal residue" evidence="10">
    <location>
        <position position="1100"/>
    </location>
</feature>
<feature type="region of interest" description="Disordered" evidence="8">
    <location>
        <begin position="203"/>
        <end position="232"/>
    </location>
</feature>
<keyword evidence="4 10" id="KW-0418">Kinase</keyword>
<dbReference type="InterPro" id="IPR008271">
    <property type="entry name" value="Ser/Thr_kinase_AS"/>
</dbReference>
<evidence type="ECO:0000256" key="3">
    <source>
        <dbReference type="ARBA" id="ARBA00022741"/>
    </source>
</evidence>
<dbReference type="Proteomes" id="UP000243686">
    <property type="component" value="Unassembled WGS sequence"/>
</dbReference>
<dbReference type="PROSITE" id="PS50011">
    <property type="entry name" value="PROTEIN_KINASE_DOM"/>
    <property type="match status" value="1"/>
</dbReference>
<feature type="region of interest" description="Disordered" evidence="8">
    <location>
        <begin position="16"/>
        <end position="75"/>
    </location>
</feature>
<dbReference type="GO" id="GO:0004674">
    <property type="term" value="F:protein serine/threonine kinase activity"/>
    <property type="evidence" value="ECO:0007669"/>
    <property type="project" value="UniProtKB-KW"/>
</dbReference>
<dbReference type="GO" id="GO:0005524">
    <property type="term" value="F:ATP binding"/>
    <property type="evidence" value="ECO:0007669"/>
    <property type="project" value="UniProtKB-UniRule"/>
</dbReference>
<keyword evidence="5 6" id="KW-0067">ATP-binding</keyword>
<evidence type="ECO:0000256" key="2">
    <source>
        <dbReference type="ARBA" id="ARBA00022679"/>
    </source>
</evidence>
<evidence type="ECO:0000256" key="4">
    <source>
        <dbReference type="ARBA" id="ARBA00022777"/>
    </source>
</evidence>
<keyword evidence="11" id="KW-1185">Reference proteome</keyword>
<dbReference type="AlphaFoldDB" id="A0A1S8X1E3"/>
<feature type="compositionally biased region" description="Polar residues" evidence="8">
    <location>
        <begin position="18"/>
        <end position="47"/>
    </location>
</feature>
<dbReference type="GO" id="GO:0035556">
    <property type="term" value="P:intracellular signal transduction"/>
    <property type="evidence" value="ECO:0007669"/>
    <property type="project" value="TreeGrafter"/>
</dbReference>
<evidence type="ECO:0000313" key="10">
    <source>
        <dbReference type="EMBL" id="OON20535.1"/>
    </source>
</evidence>
<feature type="region of interest" description="Disordered" evidence="8">
    <location>
        <begin position="124"/>
        <end position="144"/>
    </location>
</feature>
<dbReference type="Pfam" id="PF00069">
    <property type="entry name" value="Pkinase"/>
    <property type="match status" value="1"/>
</dbReference>
<proteinExistence type="predicted"/>
<feature type="coiled-coil region" evidence="7">
    <location>
        <begin position="541"/>
        <end position="575"/>
    </location>
</feature>
<feature type="region of interest" description="Disordered" evidence="8">
    <location>
        <begin position="261"/>
        <end position="350"/>
    </location>
</feature>
<dbReference type="Gene3D" id="1.10.510.10">
    <property type="entry name" value="Transferase(Phosphotransferase) domain 1"/>
    <property type="match status" value="1"/>
</dbReference>
<dbReference type="FunFam" id="1.10.510.10:FF:000698">
    <property type="entry name" value="Serine/threonine-protein kinase tousled-like 1"/>
    <property type="match status" value="1"/>
</dbReference>
<feature type="region of interest" description="Disordered" evidence="8">
    <location>
        <begin position="654"/>
        <end position="675"/>
    </location>
</feature>
<dbReference type="PANTHER" id="PTHR22974:SF23">
    <property type="entry name" value="TOUSLED-LIKE KINASE, ISOFORM G"/>
    <property type="match status" value="1"/>
</dbReference>
<dbReference type="PROSITE" id="PS00107">
    <property type="entry name" value="PROTEIN_KINASE_ATP"/>
    <property type="match status" value="1"/>
</dbReference>
<feature type="coiled-coil region" evidence="7">
    <location>
        <begin position="692"/>
        <end position="726"/>
    </location>
</feature>
<feature type="compositionally biased region" description="Polar residues" evidence="8">
    <location>
        <begin position="326"/>
        <end position="345"/>
    </location>
</feature>
<feature type="compositionally biased region" description="Basic and acidic residues" evidence="8">
    <location>
        <begin position="664"/>
        <end position="675"/>
    </location>
</feature>
<dbReference type="GO" id="GO:0005634">
    <property type="term" value="C:nucleus"/>
    <property type="evidence" value="ECO:0007669"/>
    <property type="project" value="TreeGrafter"/>
</dbReference>
<feature type="compositionally biased region" description="Basic and acidic residues" evidence="8">
    <location>
        <begin position="302"/>
        <end position="315"/>
    </location>
</feature>
<dbReference type="CDD" id="cd13990">
    <property type="entry name" value="STKc_TLK"/>
    <property type="match status" value="1"/>
</dbReference>
<feature type="compositionally biased region" description="Polar residues" evidence="8">
    <location>
        <begin position="1057"/>
        <end position="1069"/>
    </location>
</feature>
<evidence type="ECO:0000259" key="9">
    <source>
        <dbReference type="PROSITE" id="PS50011"/>
    </source>
</evidence>
<protein>
    <submittedName>
        <fullName evidence="10">Kinase domain protein</fullName>
    </submittedName>
</protein>
<feature type="domain" description="Protein kinase" evidence="9">
    <location>
        <begin position="741"/>
        <end position="1020"/>
    </location>
</feature>
<evidence type="ECO:0000256" key="8">
    <source>
        <dbReference type="SAM" id="MobiDB-lite"/>
    </source>
</evidence>
<reference evidence="10 11" key="1">
    <citation type="submission" date="2015-03" db="EMBL/GenBank/DDBJ databases">
        <title>Draft genome of the nematode, Opisthorchis viverrini.</title>
        <authorList>
            <person name="Mitreva M."/>
        </authorList>
    </citation>
    <scope>NUCLEOTIDE SEQUENCE [LARGE SCALE GENOMIC DNA]</scope>
    <source>
        <strain evidence="10">Khon Kaen</strain>
    </source>
</reference>
<keyword evidence="7" id="KW-0175">Coiled coil</keyword>
<dbReference type="SUPFAM" id="SSF56112">
    <property type="entry name" value="Protein kinase-like (PK-like)"/>
    <property type="match status" value="1"/>
</dbReference>
<sequence length="1100" mass="121180">MPLHVDPRKHELLEARIQGSNHFNRANTSTDSRSELGSSGHLQCTTEDSSETADATPVLGKLDPSSPAGGTGCDNDNGLSCIVDPSLASDRIPIVDQTIGSTFVPEQGKDIRESTDHLGLQLLPNSDAKTPLDQIHVPTTPKRSISGMDSYSDLAGVGCAGCIDDLNSPVGMDSRVNELANNTAGHSCIQPVHMTSPQYVHYTSRSNSEQMQLLTGSSNSPTKSNPGASDRSAAVISGPQLLVPPISSGYFAADQSCSPSVRSNNLSFVGTPDPQAPKGSGKKRRRPVTFEDTPGQRSRKSTCQDRGSKRIDELFKSQPGPLYASCDSTSPIRSARAQSPSPTTEHSMDPLNLPNPGYIPSLNEAISTSCGSVDHGLHALNTTPMTFQLSPVRPNNATSLSDSSGEIPVCLSNPNSINPAVSSIPPSTAVVATSLPPTFVSSSNNRVPAIGTSCGSFVSQVPFYPHPPSNSLGTAPAVSSSNFPISSNSTQCACKSSYRSHTAVQTEDLLPFPHSSECTDDSVVSVTTSPVKASLVPGAPASTMNATIETLQRKMADLEHELTFQRETVAKLQESGLRSREVIRELLIDKSTLERKTTRQKVMEDRLRLGQFITQRQGAHFEEKWVEGSRFRELEQRRKNIELVREEIERKKKQWNKRKPTIGDGKKNPKSRGDEVSVDEFYEQLEIYDLRKQMLVKEDKEIQLELERLDRERNLHIREIKRIANEDASRFKDHPLLNERYLLLNLLGKGGFSEVHKGFDLVENRYVACKVHQLNPAWPKDKKDNYIKHALREINIHKTLNHPRIVKVFDVFDIDHDAFCTVLEYSEGNDLDFFLKQNKSIPEREAKSIICQVVSALKYLNERKPPVIHYDLKPGNILLGSGQVAGEIKITDFGLSKLMTEDEYNPETGMDLTSQGAGTYWYLPPECFETGREPPKISSKVDIWSVGVIFFQCLFGKKPFGHNMSQADILHENTILHARNIVFPSTTKVSDGAKEFIRKCCTYRKELRPDVFQLCNDDYLKPKAQLKHNLDTSTLPGPVGNPPTSCLLSSYSSGNLASLTPSSPNQQMLSPFPLNQNPQQQQMQQALACPSLQPLTLPPN</sequence>
<feature type="region of interest" description="Disordered" evidence="8">
    <location>
        <begin position="1057"/>
        <end position="1085"/>
    </location>
</feature>
<evidence type="ECO:0000256" key="7">
    <source>
        <dbReference type="SAM" id="Coils"/>
    </source>
</evidence>
<feature type="binding site" evidence="6">
    <location>
        <position position="770"/>
    </location>
    <ligand>
        <name>ATP</name>
        <dbReference type="ChEBI" id="CHEBI:30616"/>
    </ligand>
</feature>
<dbReference type="GO" id="GO:0007059">
    <property type="term" value="P:chromosome segregation"/>
    <property type="evidence" value="ECO:0007669"/>
    <property type="project" value="TreeGrafter"/>
</dbReference>